<gene>
    <name evidence="1" type="ORF">ACFO8Q_08360</name>
</gene>
<keyword evidence="2" id="KW-1185">Reference proteome</keyword>
<name>A0ABV9Q403_9BACL</name>
<evidence type="ECO:0000313" key="1">
    <source>
        <dbReference type="EMBL" id="MFC4767375.1"/>
    </source>
</evidence>
<dbReference type="GO" id="GO:0003677">
    <property type="term" value="F:DNA binding"/>
    <property type="evidence" value="ECO:0007669"/>
    <property type="project" value="UniProtKB-KW"/>
</dbReference>
<dbReference type="RefSeq" id="WP_380025298.1">
    <property type="nucleotide sequence ID" value="NZ_JBHSHC010000053.1"/>
</dbReference>
<proteinExistence type="predicted"/>
<accession>A0ABV9Q403</accession>
<protein>
    <submittedName>
        <fullName evidence="1">DNA-binding protein</fullName>
    </submittedName>
</protein>
<keyword evidence="1" id="KW-0238">DNA-binding</keyword>
<organism evidence="1 2">
    <name type="scientific">Effusibacillus consociatus</name>
    <dbReference type="NCBI Taxonomy" id="1117041"/>
    <lineage>
        <taxon>Bacteria</taxon>
        <taxon>Bacillati</taxon>
        <taxon>Bacillota</taxon>
        <taxon>Bacilli</taxon>
        <taxon>Bacillales</taxon>
        <taxon>Alicyclobacillaceae</taxon>
        <taxon>Effusibacillus</taxon>
    </lineage>
</organism>
<dbReference type="Proteomes" id="UP001596002">
    <property type="component" value="Unassembled WGS sequence"/>
</dbReference>
<comment type="caution">
    <text evidence="1">The sequence shown here is derived from an EMBL/GenBank/DDBJ whole genome shotgun (WGS) entry which is preliminary data.</text>
</comment>
<sequence length="134" mass="15445">MTPIYCTIEQLSTLFKVDYSSLLGMLHQDAKNHPEVKKFNRYVLSEVVALHKTSVEPMEIQLDTTFLTLYEVQNFLSEHLGPMVYSTVLRKAAKGEIPALKFGDTYRVPKPILMKYLQEKKISYRSRSTEGKRG</sequence>
<evidence type="ECO:0000313" key="2">
    <source>
        <dbReference type="Proteomes" id="UP001596002"/>
    </source>
</evidence>
<reference evidence="2" key="1">
    <citation type="journal article" date="2019" name="Int. J. Syst. Evol. Microbiol.">
        <title>The Global Catalogue of Microorganisms (GCM) 10K type strain sequencing project: providing services to taxonomists for standard genome sequencing and annotation.</title>
        <authorList>
            <consortium name="The Broad Institute Genomics Platform"/>
            <consortium name="The Broad Institute Genome Sequencing Center for Infectious Disease"/>
            <person name="Wu L."/>
            <person name="Ma J."/>
        </authorList>
    </citation>
    <scope>NUCLEOTIDE SEQUENCE [LARGE SCALE GENOMIC DNA]</scope>
    <source>
        <strain evidence="2">WYCCWR 12678</strain>
    </source>
</reference>
<dbReference type="EMBL" id="JBHSHC010000053">
    <property type="protein sequence ID" value="MFC4767375.1"/>
    <property type="molecule type" value="Genomic_DNA"/>
</dbReference>